<proteinExistence type="predicted"/>
<dbReference type="PROSITE" id="PS51257">
    <property type="entry name" value="PROKAR_LIPOPROTEIN"/>
    <property type="match status" value="1"/>
</dbReference>
<comment type="caution">
    <text evidence="1">The sequence shown here is derived from an EMBL/GenBank/DDBJ whole genome shotgun (WGS) entry which is preliminary data.</text>
</comment>
<gene>
    <name evidence="1" type="ORF">AN215_08650</name>
</gene>
<sequence length="65" mass="6869">MMSKACIDCGSLSNGAIMVGQIETGSGGAILYACITHARRRAQRLDAPDWLAGDIAKFEAQEAAR</sequence>
<dbReference type="RefSeq" id="WP_070013171.1">
    <property type="nucleotide sequence ID" value="NZ_LJGS01000044.1"/>
</dbReference>
<name>A0A1E7JNA9_9ACTN</name>
<reference evidence="1 2" key="1">
    <citation type="journal article" date="2016" name="Front. Microbiol.">
        <title>Comparative Genomics Analysis of Streptomyces Species Reveals Their Adaptation to the Marine Environment and Their Diversity at the Genomic Level.</title>
        <authorList>
            <person name="Tian X."/>
            <person name="Zhang Z."/>
            <person name="Yang T."/>
            <person name="Chen M."/>
            <person name="Li J."/>
            <person name="Chen F."/>
            <person name="Yang J."/>
            <person name="Li W."/>
            <person name="Zhang B."/>
            <person name="Zhang Z."/>
            <person name="Wu J."/>
            <person name="Zhang C."/>
            <person name="Long L."/>
            <person name="Xiao J."/>
        </authorList>
    </citation>
    <scope>NUCLEOTIDE SEQUENCE [LARGE SCALE GENOMIC DNA]</scope>
    <source>
        <strain evidence="1 2">SCSIO 10390</strain>
    </source>
</reference>
<organism evidence="1 2">
    <name type="scientific">Streptomyces abyssalis</name>
    <dbReference type="NCBI Taxonomy" id="933944"/>
    <lineage>
        <taxon>Bacteria</taxon>
        <taxon>Bacillati</taxon>
        <taxon>Actinomycetota</taxon>
        <taxon>Actinomycetes</taxon>
        <taxon>Kitasatosporales</taxon>
        <taxon>Streptomycetaceae</taxon>
        <taxon>Streptomyces</taxon>
    </lineage>
</organism>
<dbReference type="AlphaFoldDB" id="A0A1E7JNA9"/>
<protein>
    <submittedName>
        <fullName evidence="1">Uncharacterized protein</fullName>
    </submittedName>
</protein>
<dbReference type="Proteomes" id="UP000176087">
    <property type="component" value="Unassembled WGS sequence"/>
</dbReference>
<evidence type="ECO:0000313" key="2">
    <source>
        <dbReference type="Proteomes" id="UP000176087"/>
    </source>
</evidence>
<evidence type="ECO:0000313" key="1">
    <source>
        <dbReference type="EMBL" id="OEU89767.1"/>
    </source>
</evidence>
<accession>A0A1E7JNA9</accession>
<keyword evidence="2" id="KW-1185">Reference proteome</keyword>
<dbReference type="EMBL" id="LJGT01000038">
    <property type="protein sequence ID" value="OEU89767.1"/>
    <property type="molecule type" value="Genomic_DNA"/>
</dbReference>